<gene>
    <name evidence="1" type="primary">Wdr41_predicted</name>
    <name evidence="1" type="ORF">rCG_44440</name>
</gene>
<dbReference type="EMBL" id="CH473955">
    <property type="protein sequence ID" value="EDM10086.1"/>
    <property type="molecule type" value="Genomic_DNA"/>
</dbReference>
<evidence type="ECO:0000313" key="1">
    <source>
        <dbReference type="EMBL" id="EDM10086.1"/>
    </source>
</evidence>
<accession>A6I4X8</accession>
<organism evidence="1 2">
    <name type="scientific">Rattus norvegicus</name>
    <name type="common">Rat</name>
    <dbReference type="NCBI Taxonomy" id="10116"/>
    <lineage>
        <taxon>Eukaryota</taxon>
        <taxon>Metazoa</taxon>
        <taxon>Chordata</taxon>
        <taxon>Craniata</taxon>
        <taxon>Vertebrata</taxon>
        <taxon>Euteleostomi</taxon>
        <taxon>Mammalia</taxon>
        <taxon>Eutheria</taxon>
        <taxon>Euarchontoglires</taxon>
        <taxon>Glires</taxon>
        <taxon>Rodentia</taxon>
        <taxon>Myomorpha</taxon>
        <taxon>Muroidea</taxon>
        <taxon>Muridae</taxon>
        <taxon>Murinae</taxon>
        <taxon>Rattus</taxon>
    </lineage>
</organism>
<reference evidence="2" key="1">
    <citation type="submission" date="2005-09" db="EMBL/GenBank/DDBJ databases">
        <authorList>
            <person name="Mural R.J."/>
            <person name="Li P.W."/>
            <person name="Adams M.D."/>
            <person name="Amanatides P.G."/>
            <person name="Baden-Tillson H."/>
            <person name="Barnstead M."/>
            <person name="Chin S.H."/>
            <person name="Dew I."/>
            <person name="Evans C.A."/>
            <person name="Ferriera S."/>
            <person name="Flanigan M."/>
            <person name="Fosler C."/>
            <person name="Glodek A."/>
            <person name="Gu Z."/>
            <person name="Holt R.A."/>
            <person name="Jennings D."/>
            <person name="Kraft C.L."/>
            <person name="Lu F."/>
            <person name="Nguyen T."/>
            <person name="Nusskern D.R."/>
            <person name="Pfannkoch C.M."/>
            <person name="Sitter C."/>
            <person name="Sutton G.G."/>
            <person name="Venter J.C."/>
            <person name="Wang Z."/>
            <person name="Woodage T."/>
            <person name="Zheng X.H."/>
            <person name="Zhong F."/>
        </authorList>
    </citation>
    <scope>NUCLEOTIDE SEQUENCE [LARGE SCALE GENOMIC DNA]</scope>
    <source>
        <strain>BN</strain>
        <strain evidence="2">Sprague-Dawley</strain>
    </source>
</reference>
<dbReference type="Proteomes" id="UP000234681">
    <property type="component" value="Chromosome 2"/>
</dbReference>
<name>A6I4X8_RAT</name>
<protein>
    <submittedName>
        <fullName evidence="1">WD repeat domain 41 (Predicted), isoform CRA_c</fullName>
    </submittedName>
</protein>
<proteinExistence type="predicted"/>
<sequence length="13" mass="1367">MNYTGAALAVLDQ</sequence>
<evidence type="ECO:0000313" key="2">
    <source>
        <dbReference type="Proteomes" id="UP000234681"/>
    </source>
</evidence>